<dbReference type="Gene3D" id="1.10.10.10">
    <property type="entry name" value="Winged helix-like DNA-binding domain superfamily/Winged helix DNA-binding domain"/>
    <property type="match status" value="1"/>
</dbReference>
<evidence type="ECO:0000256" key="3">
    <source>
        <dbReference type="ARBA" id="ARBA00023015"/>
    </source>
</evidence>
<dbReference type="Gene3D" id="3.40.50.2300">
    <property type="match status" value="1"/>
</dbReference>
<dbReference type="Pfam" id="PF00359">
    <property type="entry name" value="PTS_EIIA_2"/>
    <property type="match status" value="1"/>
</dbReference>
<dbReference type="KEGG" id="cia:BEN51_11985"/>
<dbReference type="Proteomes" id="UP000264883">
    <property type="component" value="Chromosome"/>
</dbReference>
<dbReference type="PANTHER" id="PTHR30185:SF18">
    <property type="entry name" value="TRANSCRIPTIONAL REGULATOR MTLR"/>
    <property type="match status" value="1"/>
</dbReference>
<dbReference type="GO" id="GO:0006355">
    <property type="term" value="P:regulation of DNA-templated transcription"/>
    <property type="evidence" value="ECO:0007669"/>
    <property type="project" value="InterPro"/>
</dbReference>
<dbReference type="InterPro" id="IPR002178">
    <property type="entry name" value="PTS_EIIA_type-2_dom"/>
</dbReference>
<proteinExistence type="predicted"/>
<dbReference type="OrthoDB" id="3175596at2"/>
<feature type="domain" description="PRD" evidence="8">
    <location>
        <begin position="309"/>
        <end position="417"/>
    </location>
</feature>
<dbReference type="PROSITE" id="PS51094">
    <property type="entry name" value="PTS_EIIA_TYPE_2"/>
    <property type="match status" value="1"/>
</dbReference>
<dbReference type="PROSITE" id="PS51099">
    <property type="entry name" value="PTS_EIIB_TYPE_2"/>
    <property type="match status" value="1"/>
</dbReference>
<dbReference type="Pfam" id="PF05043">
    <property type="entry name" value="Mga"/>
    <property type="match status" value="1"/>
</dbReference>
<evidence type="ECO:0000256" key="1">
    <source>
        <dbReference type="ARBA" id="ARBA00022679"/>
    </source>
</evidence>
<keyword evidence="2" id="KW-0677">Repeat</keyword>
<keyword evidence="4" id="KW-0010">Activator</keyword>
<keyword evidence="5" id="KW-0804">Transcription</keyword>
<reference evidence="9 10" key="1">
    <citation type="submission" date="2016-08" db="EMBL/GenBank/DDBJ databases">
        <title>Complete Genome Sequence Of The Indigo Reducing Clostridium isatidis DSM15098.</title>
        <authorList>
            <person name="Little G.T."/>
            <person name="Minton N.P."/>
        </authorList>
    </citation>
    <scope>NUCLEOTIDE SEQUENCE [LARGE SCALE GENOMIC DNA]</scope>
    <source>
        <strain evidence="9 10">DSM 15098</strain>
    </source>
</reference>
<keyword evidence="3" id="KW-0805">Transcription regulation</keyword>
<evidence type="ECO:0000256" key="2">
    <source>
        <dbReference type="ARBA" id="ARBA00022737"/>
    </source>
</evidence>
<dbReference type="InterPro" id="IPR036095">
    <property type="entry name" value="PTS_EIIB-like_sf"/>
</dbReference>
<evidence type="ECO:0000256" key="5">
    <source>
        <dbReference type="ARBA" id="ARBA00023163"/>
    </source>
</evidence>
<evidence type="ECO:0000259" key="6">
    <source>
        <dbReference type="PROSITE" id="PS51094"/>
    </source>
</evidence>
<dbReference type="InterPro" id="IPR050661">
    <property type="entry name" value="BglG_antiterminators"/>
</dbReference>
<evidence type="ECO:0000313" key="10">
    <source>
        <dbReference type="Proteomes" id="UP000264883"/>
    </source>
</evidence>
<dbReference type="GO" id="GO:0008982">
    <property type="term" value="F:protein-N(PI)-phosphohistidine-sugar phosphotransferase activity"/>
    <property type="evidence" value="ECO:0007669"/>
    <property type="project" value="InterPro"/>
</dbReference>
<dbReference type="Pfam" id="PF00874">
    <property type="entry name" value="PRD"/>
    <property type="match status" value="2"/>
</dbReference>
<dbReference type="SUPFAM" id="SSF52794">
    <property type="entry name" value="PTS system IIB component-like"/>
    <property type="match status" value="1"/>
</dbReference>
<dbReference type="InterPro" id="IPR007737">
    <property type="entry name" value="Mga_HTH"/>
</dbReference>
<dbReference type="InterPro" id="IPR013011">
    <property type="entry name" value="PTS_EIIB_2"/>
</dbReference>
<dbReference type="Gene3D" id="1.10.1790.10">
    <property type="entry name" value="PRD domain"/>
    <property type="match status" value="2"/>
</dbReference>
<dbReference type="Pfam" id="PF02302">
    <property type="entry name" value="PTS_IIB"/>
    <property type="match status" value="1"/>
</dbReference>
<dbReference type="GO" id="GO:0009401">
    <property type="term" value="P:phosphoenolpyruvate-dependent sugar phosphotransferase system"/>
    <property type="evidence" value="ECO:0007669"/>
    <property type="project" value="InterPro"/>
</dbReference>
<dbReference type="EMBL" id="CP016786">
    <property type="protein sequence ID" value="ASW44151.1"/>
    <property type="molecule type" value="Genomic_DNA"/>
</dbReference>
<dbReference type="InterPro" id="IPR036388">
    <property type="entry name" value="WH-like_DNA-bd_sf"/>
</dbReference>
<evidence type="ECO:0000259" key="8">
    <source>
        <dbReference type="PROSITE" id="PS51372"/>
    </source>
</evidence>
<dbReference type="InterPro" id="IPR011608">
    <property type="entry name" value="PRD"/>
</dbReference>
<keyword evidence="1" id="KW-0808">Transferase</keyword>
<evidence type="ECO:0000259" key="7">
    <source>
        <dbReference type="PROSITE" id="PS51099"/>
    </source>
</evidence>
<name>A0A343JF43_9CLOT</name>
<feature type="domain" description="PTS EIIA type-2" evidence="6">
    <location>
        <begin position="568"/>
        <end position="711"/>
    </location>
</feature>
<dbReference type="RefSeq" id="WP_119866277.1">
    <property type="nucleotide sequence ID" value="NZ_CP016786.1"/>
</dbReference>
<dbReference type="PROSITE" id="PS51372">
    <property type="entry name" value="PRD_2"/>
    <property type="match status" value="2"/>
</dbReference>
<dbReference type="Gene3D" id="3.40.930.10">
    <property type="entry name" value="Mannitol-specific EII, Chain A"/>
    <property type="match status" value="1"/>
</dbReference>
<accession>A0A343JF43</accession>
<evidence type="ECO:0000256" key="4">
    <source>
        <dbReference type="ARBA" id="ARBA00023159"/>
    </source>
</evidence>
<dbReference type="CDD" id="cd00211">
    <property type="entry name" value="PTS_IIA_fru"/>
    <property type="match status" value="1"/>
</dbReference>
<dbReference type="PANTHER" id="PTHR30185">
    <property type="entry name" value="CRYPTIC BETA-GLUCOSIDE BGL OPERON ANTITERMINATOR"/>
    <property type="match status" value="1"/>
</dbReference>
<dbReference type="InterPro" id="IPR036634">
    <property type="entry name" value="PRD_sf"/>
</dbReference>
<dbReference type="InterPro" id="IPR016152">
    <property type="entry name" value="PTrfase/Anion_transptr"/>
</dbReference>
<feature type="domain" description="PRD" evidence="8">
    <location>
        <begin position="199"/>
        <end position="304"/>
    </location>
</feature>
<dbReference type="CDD" id="cd05568">
    <property type="entry name" value="PTS_IIB_bgl_like"/>
    <property type="match status" value="1"/>
</dbReference>
<keyword evidence="10" id="KW-1185">Reference proteome</keyword>
<protein>
    <submittedName>
        <fullName evidence="9">Uncharacterized protein</fullName>
    </submittedName>
</protein>
<gene>
    <name evidence="9" type="ORF">BEN51_11985</name>
</gene>
<dbReference type="AlphaFoldDB" id="A0A343JF43"/>
<evidence type="ECO:0000313" key="9">
    <source>
        <dbReference type="EMBL" id="ASW44151.1"/>
    </source>
</evidence>
<feature type="domain" description="PTS EIIB type-2" evidence="7">
    <location>
        <begin position="422"/>
        <end position="511"/>
    </location>
</feature>
<dbReference type="SUPFAM" id="SSF63520">
    <property type="entry name" value="PTS-regulatory domain, PRD"/>
    <property type="match status" value="2"/>
</dbReference>
<organism evidence="9 10">
    <name type="scientific">Clostridium isatidis</name>
    <dbReference type="NCBI Taxonomy" id="182773"/>
    <lineage>
        <taxon>Bacteria</taxon>
        <taxon>Bacillati</taxon>
        <taxon>Bacillota</taxon>
        <taxon>Clostridia</taxon>
        <taxon>Eubacteriales</taxon>
        <taxon>Clostridiaceae</taxon>
        <taxon>Clostridium</taxon>
    </lineage>
</organism>
<dbReference type="SUPFAM" id="SSF55804">
    <property type="entry name" value="Phoshotransferase/anion transport protein"/>
    <property type="match status" value="1"/>
</dbReference>
<sequence>MELNKDCMEILQYMIKNNNYIKVEELAKKYNLTDRAIRYKIDKIEKFLIKNGFGYFDKKYGKGIKVTNSKELKAYIDKFVSEDTPYKYAYSKEERELFITLKLLQANDNMKLKYFEEKLCISKNTLLKEIDDVEEFLSRYNLKLIRKSKVGLYIEGNENYKRKAILDIISQSVSAEDFVKYVSKKSSESKINKLQFDTLFTDIDIDFIDSLIKEAEQKLKREFSDEAYGGLMTHLAIMIKRVQIDKVISKLEFNNDFVENTLEYEVALEIIKKIEDKYKIEVPKDEISYIVIHLLGAKVVNNSYQVDSKEDNKLLHIIDFMTKYVESYYKINLDEERESLYQGLLLHLRPSLYRIKYGSKIVNPLIERIKSEQSQLFKVVTLACKYLEEYIDNQLGEHEISYIALHYAAAIARYKQKNNRRARLIVVCGSGVGSSKLIASKIIEKFNVEILGTYGSRSVTSEMKNNCDFIISTLDIPSLNKDEYIKVSPLITNEDLKKLEKYIIPIAKPKKDNGEISLLNRILDKVKKYCEINDEEQLRYEILYEMKKQEELDEEIDNDFKEKYFLRDFIKRENIELKVNCKDWKDAISKGVDILIRKNNVTEAYKSEIIKKLEELGPYMVIAPGICLSHIDMVDEIDKTSMSLINLKYPVKFNSEFNDPVRLILTFASKDKESHLNALLGFMNLINNPEDRNKLFFASSKDEVIDVIKKY</sequence>
<dbReference type="InterPro" id="IPR003501">
    <property type="entry name" value="PTS_EIIB_2/3"/>
</dbReference>